<feature type="compositionally biased region" description="Polar residues" evidence="1">
    <location>
        <begin position="311"/>
        <end position="327"/>
    </location>
</feature>
<feature type="compositionally biased region" description="Polar residues" evidence="1">
    <location>
        <begin position="59"/>
        <end position="87"/>
    </location>
</feature>
<evidence type="ECO:0000313" key="2">
    <source>
        <dbReference type="EMBL" id="KAK7442245.1"/>
    </source>
</evidence>
<evidence type="ECO:0000256" key="1">
    <source>
        <dbReference type="SAM" id="MobiDB-lite"/>
    </source>
</evidence>
<dbReference type="EMBL" id="JBANRG010000059">
    <property type="protein sequence ID" value="KAK7442245.1"/>
    <property type="molecule type" value="Genomic_DNA"/>
</dbReference>
<dbReference type="Proteomes" id="UP001498398">
    <property type="component" value="Unassembled WGS sequence"/>
</dbReference>
<gene>
    <name evidence="2" type="ORF">VKT23_016215</name>
</gene>
<feature type="region of interest" description="Disordered" evidence="1">
    <location>
        <begin position="192"/>
        <end position="366"/>
    </location>
</feature>
<reference evidence="2 3" key="1">
    <citation type="submission" date="2024-01" db="EMBL/GenBank/DDBJ databases">
        <title>A draft genome for the cacao thread blight pathogen Marasmiellus scandens.</title>
        <authorList>
            <person name="Baruah I.K."/>
            <person name="Leung J."/>
            <person name="Bukari Y."/>
            <person name="Amoako-Attah I."/>
            <person name="Meinhardt L.W."/>
            <person name="Bailey B.A."/>
            <person name="Cohen S.P."/>
        </authorList>
    </citation>
    <scope>NUCLEOTIDE SEQUENCE [LARGE SCALE GENOMIC DNA]</scope>
    <source>
        <strain evidence="2 3">GH-19</strain>
    </source>
</reference>
<feature type="compositionally biased region" description="Basic residues" evidence="1">
    <location>
        <begin position="294"/>
        <end position="308"/>
    </location>
</feature>
<accession>A0ABR1IVS3</accession>
<name>A0ABR1IVS3_9AGAR</name>
<feature type="compositionally biased region" description="Low complexity" evidence="1">
    <location>
        <begin position="357"/>
        <end position="366"/>
    </location>
</feature>
<feature type="compositionally biased region" description="Acidic residues" evidence="1">
    <location>
        <begin position="265"/>
        <end position="284"/>
    </location>
</feature>
<sequence>MHLHSRTIQTPYTDISVPPAALPARSRKRMILDCVELPSASACQSTAMVPCPPGDEEPSVSSHPNQCKVDTTGSASRSSTLNGNGQLASPKETGPDSIQAETLSPQQPTSATTSIQPVCGVPGLVQTVHRDGQVTMDFGQVRHKTWFDHDRARQQREAAIASTSRRQLTPVADEVDTFPWDAREERINELQRHADSTVPRPPPSLPPSSPPAQSPSPPVTSPAHEKGLPHVSSPVQGEDSLSNHSDHSEDEQAKRGNRKGVTFMDDIDIIEEEFEDDDASDNCSDDAHQEERLRKQKNARLAHQRKRNQDHSVTLAQPGPKSTSTSLPAAKQPSKQGRKPKNPPVADLPDDEDDDGTPLLDPVLDPDCPEYKLDADAYDTPGPLSNECRRELAAAAYEFETCLHELACKYQKSMGSLLQAAGYGFKTHRKDSTWNDFQAFQTKKNGEKPRPNETLQEFVARMSTEYKEIMKSELGDNWKNIDHRRELAKKLGWVGYTQQA</sequence>
<protein>
    <submittedName>
        <fullName evidence="2">Uncharacterized protein</fullName>
    </submittedName>
</protein>
<evidence type="ECO:0000313" key="3">
    <source>
        <dbReference type="Proteomes" id="UP001498398"/>
    </source>
</evidence>
<comment type="caution">
    <text evidence="2">The sequence shown here is derived from an EMBL/GenBank/DDBJ whole genome shotgun (WGS) entry which is preliminary data.</text>
</comment>
<feature type="compositionally biased region" description="Basic and acidic residues" evidence="1">
    <location>
        <begin position="244"/>
        <end position="254"/>
    </location>
</feature>
<feature type="region of interest" description="Disordered" evidence="1">
    <location>
        <begin position="52"/>
        <end position="117"/>
    </location>
</feature>
<feature type="compositionally biased region" description="Pro residues" evidence="1">
    <location>
        <begin position="199"/>
        <end position="220"/>
    </location>
</feature>
<organism evidence="2 3">
    <name type="scientific">Marasmiellus scandens</name>
    <dbReference type="NCBI Taxonomy" id="2682957"/>
    <lineage>
        <taxon>Eukaryota</taxon>
        <taxon>Fungi</taxon>
        <taxon>Dikarya</taxon>
        <taxon>Basidiomycota</taxon>
        <taxon>Agaricomycotina</taxon>
        <taxon>Agaricomycetes</taxon>
        <taxon>Agaricomycetidae</taxon>
        <taxon>Agaricales</taxon>
        <taxon>Marasmiineae</taxon>
        <taxon>Omphalotaceae</taxon>
        <taxon>Marasmiellus</taxon>
    </lineage>
</organism>
<feature type="compositionally biased region" description="Polar residues" evidence="1">
    <location>
        <begin position="233"/>
        <end position="243"/>
    </location>
</feature>
<keyword evidence="3" id="KW-1185">Reference proteome</keyword>
<feature type="compositionally biased region" description="Polar residues" evidence="1">
    <location>
        <begin position="99"/>
        <end position="116"/>
    </location>
</feature>
<proteinExistence type="predicted"/>